<dbReference type="RefSeq" id="WP_069996717.1">
    <property type="nucleotide sequence ID" value="NZ_FMPG01000002.1"/>
</dbReference>
<dbReference type="OrthoDB" id="2403102at2"/>
<reference evidence="1 4" key="2">
    <citation type="submission" date="2016-09" db="EMBL/GenBank/DDBJ databases">
        <authorList>
            <consortium name="Pathogen Informatics"/>
        </authorList>
    </citation>
    <scope>NUCLEOTIDE SEQUENCE [LARGE SCALE GENOMIC DNA]</scope>
    <source>
        <strain evidence="1 4">82B</strain>
    </source>
</reference>
<dbReference type="Proteomes" id="UP000095412">
    <property type="component" value="Unassembled WGS sequence"/>
</dbReference>
<reference evidence="2 3" key="1">
    <citation type="submission" date="2016-09" db="EMBL/GenBank/DDBJ databases">
        <authorList>
            <consortium name="Pathogen Informatics"/>
            <person name="Sun Q."/>
            <person name="Inoue M."/>
        </authorList>
    </citation>
    <scope>NUCLEOTIDE SEQUENCE [LARGE SCALE GENOMIC DNA]</scope>
    <source>
        <strain evidence="2 3">82C</strain>
    </source>
</reference>
<gene>
    <name evidence="1" type="ORF">SAMEA2297795_00854</name>
    <name evidence="2" type="ORF">SAMEA2297796_02690</name>
</gene>
<protein>
    <submittedName>
        <fullName evidence="1">Uncharacterized protein</fullName>
    </submittedName>
</protein>
<dbReference type="Proteomes" id="UP000095768">
    <property type="component" value="Unassembled WGS sequence"/>
</dbReference>
<dbReference type="AlphaFoldDB" id="A0A1D4SFX5"/>
<keyword evidence="3" id="KW-1185">Reference proteome</keyword>
<evidence type="ECO:0000313" key="4">
    <source>
        <dbReference type="Proteomes" id="UP000095768"/>
    </source>
</evidence>
<sequence>MFIIIQYSRGNTLFYLRNQNEEPINSRVVAIPSKDYKSILLSHIEELLIQTNNETGVIDYIFLEMNEIESLNVNAVCEVSRYLTNKLHADVIVTNNIETIEYNKYLK</sequence>
<evidence type="ECO:0000313" key="3">
    <source>
        <dbReference type="Proteomes" id="UP000095412"/>
    </source>
</evidence>
<proteinExistence type="predicted"/>
<evidence type="ECO:0000313" key="1">
    <source>
        <dbReference type="EMBL" id="SCS63058.1"/>
    </source>
</evidence>
<dbReference type="EMBL" id="FMPG01000002">
    <property type="protein sequence ID" value="SCS63058.1"/>
    <property type="molecule type" value="Genomic_DNA"/>
</dbReference>
<accession>A0A1D4SFX5</accession>
<evidence type="ECO:0000313" key="2">
    <source>
        <dbReference type="EMBL" id="SCT58664.1"/>
    </source>
</evidence>
<dbReference type="EMBL" id="FMPI01000042">
    <property type="protein sequence ID" value="SCT58664.1"/>
    <property type="molecule type" value="Genomic_DNA"/>
</dbReference>
<organism evidence="1 4">
    <name type="scientific">Staphylococcus caeli</name>
    <dbReference type="NCBI Taxonomy" id="2201815"/>
    <lineage>
        <taxon>Bacteria</taxon>
        <taxon>Bacillati</taxon>
        <taxon>Bacillota</taxon>
        <taxon>Bacilli</taxon>
        <taxon>Bacillales</taxon>
        <taxon>Staphylococcaceae</taxon>
        <taxon>Staphylococcus</taxon>
    </lineage>
</organism>
<name>A0A1D4SFX5_9STAP</name>